<comment type="caution">
    <text evidence="2">The sequence shown here is derived from an EMBL/GenBank/DDBJ whole genome shotgun (WGS) entry which is preliminary data.</text>
</comment>
<reference evidence="2" key="2">
    <citation type="submission" date="2020-09" db="EMBL/GenBank/DDBJ databases">
        <authorList>
            <person name="Sun Q."/>
            <person name="Zhou Y."/>
        </authorList>
    </citation>
    <scope>NUCLEOTIDE SEQUENCE</scope>
    <source>
        <strain evidence="2">CGMCC 1.12160</strain>
    </source>
</reference>
<keyword evidence="3" id="KW-1185">Reference proteome</keyword>
<dbReference type="InterPro" id="IPR011008">
    <property type="entry name" value="Dimeric_a/b-barrel"/>
</dbReference>
<dbReference type="Gene3D" id="3.30.70.100">
    <property type="match status" value="1"/>
</dbReference>
<dbReference type="PANTHER" id="PTHR41521:SF4">
    <property type="entry name" value="BLR0684 PROTEIN"/>
    <property type="match status" value="1"/>
</dbReference>
<protein>
    <recommendedName>
        <fullName evidence="1">DUF1330 domain-containing protein</fullName>
    </recommendedName>
</protein>
<organism evidence="2 3">
    <name type="scientific">Ornithinimicrobium tianjinense</name>
    <dbReference type="NCBI Taxonomy" id="1195761"/>
    <lineage>
        <taxon>Bacteria</taxon>
        <taxon>Bacillati</taxon>
        <taxon>Actinomycetota</taxon>
        <taxon>Actinomycetes</taxon>
        <taxon>Micrococcales</taxon>
        <taxon>Ornithinimicrobiaceae</taxon>
        <taxon>Ornithinimicrobium</taxon>
    </lineage>
</organism>
<sequence length="102" mass="11294">MAKGYWVGRVTVNDEEGYRRYVQANATAFARYGARFLVRGGQFEAVEGQARPRNVVIEFPDYAAALACYRSPEYAEAMAHRLTAAEADIIVVEGYDGPQPGE</sequence>
<evidence type="ECO:0000313" key="3">
    <source>
        <dbReference type="Proteomes" id="UP000605670"/>
    </source>
</evidence>
<accession>A0A917F4B9</accession>
<dbReference type="InterPro" id="IPR010753">
    <property type="entry name" value="DUF1330"/>
</dbReference>
<dbReference type="SUPFAM" id="SSF54909">
    <property type="entry name" value="Dimeric alpha+beta barrel"/>
    <property type="match status" value="1"/>
</dbReference>
<gene>
    <name evidence="2" type="ORF">GCM10011366_13750</name>
</gene>
<feature type="domain" description="DUF1330" evidence="1">
    <location>
        <begin position="3"/>
        <end position="95"/>
    </location>
</feature>
<proteinExistence type="predicted"/>
<dbReference type="AlphaFoldDB" id="A0A917F4B9"/>
<dbReference type="PANTHER" id="PTHR41521">
    <property type="match status" value="1"/>
</dbReference>
<name>A0A917F4B9_9MICO</name>
<evidence type="ECO:0000313" key="2">
    <source>
        <dbReference type="EMBL" id="GGF47230.1"/>
    </source>
</evidence>
<dbReference type="Proteomes" id="UP000605670">
    <property type="component" value="Unassembled WGS sequence"/>
</dbReference>
<dbReference type="EMBL" id="BMEM01000001">
    <property type="protein sequence ID" value="GGF47230.1"/>
    <property type="molecule type" value="Genomic_DNA"/>
</dbReference>
<dbReference type="RefSeq" id="WP_188429001.1">
    <property type="nucleotide sequence ID" value="NZ_BAABKH010000005.1"/>
</dbReference>
<evidence type="ECO:0000259" key="1">
    <source>
        <dbReference type="Pfam" id="PF07045"/>
    </source>
</evidence>
<dbReference type="Pfam" id="PF07045">
    <property type="entry name" value="DUF1330"/>
    <property type="match status" value="1"/>
</dbReference>
<reference evidence="2" key="1">
    <citation type="journal article" date="2014" name="Int. J. Syst. Evol. Microbiol.">
        <title>Complete genome sequence of Corynebacterium casei LMG S-19264T (=DSM 44701T), isolated from a smear-ripened cheese.</title>
        <authorList>
            <consortium name="US DOE Joint Genome Institute (JGI-PGF)"/>
            <person name="Walter F."/>
            <person name="Albersmeier A."/>
            <person name="Kalinowski J."/>
            <person name="Ruckert C."/>
        </authorList>
    </citation>
    <scope>NUCLEOTIDE SEQUENCE</scope>
    <source>
        <strain evidence="2">CGMCC 1.12160</strain>
    </source>
</reference>